<dbReference type="EMBL" id="MPDP01000278">
    <property type="protein sequence ID" value="KAK1458516.1"/>
    <property type="molecule type" value="Genomic_DNA"/>
</dbReference>
<reference evidence="1" key="1">
    <citation type="submission" date="2016-11" db="EMBL/GenBank/DDBJ databases">
        <title>The genome sequence of Colletotrichum cuscutae.</title>
        <authorList>
            <person name="Baroncelli R."/>
        </authorList>
    </citation>
    <scope>NUCLEOTIDE SEQUENCE</scope>
    <source>
        <strain evidence="1">IMI 304802</strain>
    </source>
</reference>
<accession>A0AAI9UHF7</accession>
<proteinExistence type="predicted"/>
<evidence type="ECO:0000313" key="1">
    <source>
        <dbReference type="EMBL" id="KAK1458516.1"/>
    </source>
</evidence>
<gene>
    <name evidence="1" type="ORF">CCUS01_09382</name>
</gene>
<comment type="caution">
    <text evidence="1">The sequence shown here is derived from an EMBL/GenBank/DDBJ whole genome shotgun (WGS) entry which is preliminary data.</text>
</comment>
<dbReference type="Proteomes" id="UP001239213">
    <property type="component" value="Unassembled WGS sequence"/>
</dbReference>
<protein>
    <submittedName>
        <fullName evidence="1">Uncharacterized protein</fullName>
    </submittedName>
</protein>
<organism evidence="1 2">
    <name type="scientific">Colletotrichum cuscutae</name>
    <dbReference type="NCBI Taxonomy" id="1209917"/>
    <lineage>
        <taxon>Eukaryota</taxon>
        <taxon>Fungi</taxon>
        <taxon>Dikarya</taxon>
        <taxon>Ascomycota</taxon>
        <taxon>Pezizomycotina</taxon>
        <taxon>Sordariomycetes</taxon>
        <taxon>Hypocreomycetidae</taxon>
        <taxon>Glomerellales</taxon>
        <taxon>Glomerellaceae</taxon>
        <taxon>Colletotrichum</taxon>
        <taxon>Colletotrichum acutatum species complex</taxon>
    </lineage>
</organism>
<evidence type="ECO:0000313" key="2">
    <source>
        <dbReference type="Proteomes" id="UP001239213"/>
    </source>
</evidence>
<name>A0AAI9UHF7_9PEZI</name>
<keyword evidence="2" id="KW-1185">Reference proteome</keyword>
<sequence length="298" mass="33649">MLAVPPRHEDLGCTFVKRDVILADGPGYSRSNFAAYPARSKRNFTYSRHVRYPGRHDWYAEHLADVRLLSLRDWRGRLKPWSAELAWRGDDRLYEKFKWAEQTSQLVGNSVPIWPSPTKSMLKLASPQCCLKLGHAPVMGRCAPTLTIIGPGREASVHQEEKRFEKASFDEVDFGGFWQSFPSVSANGGDDEVQPFDVPKIKLLLRSLPMPSIYLTYHLDRSSKGQLISQRFPASTIILFSSIPYRINPTSCCSSFSTLLYVLGESSGILSLLIEHIQRCEMISKTLLPLAETLEGNE</sequence>
<dbReference type="AlphaFoldDB" id="A0AAI9UHF7"/>